<dbReference type="InterPro" id="IPR036879">
    <property type="entry name" value="TF_MADSbox_sf"/>
</dbReference>
<dbReference type="SMART" id="SM00432">
    <property type="entry name" value="MADS"/>
    <property type="match status" value="1"/>
</dbReference>
<evidence type="ECO:0000256" key="5">
    <source>
        <dbReference type="ARBA" id="ARBA00023242"/>
    </source>
</evidence>
<dbReference type="Proteomes" id="UP001642360">
    <property type="component" value="Unassembled WGS sequence"/>
</dbReference>
<keyword evidence="9" id="KW-1185">Reference proteome</keyword>
<dbReference type="Gene3D" id="3.40.1810.10">
    <property type="entry name" value="Transcription factor, MADS-box"/>
    <property type="match status" value="1"/>
</dbReference>
<dbReference type="PROSITE" id="PS50066">
    <property type="entry name" value="MADS_BOX_2"/>
    <property type="match status" value="1"/>
</dbReference>
<dbReference type="Pfam" id="PF00319">
    <property type="entry name" value="SRF-TF"/>
    <property type="match status" value="1"/>
</dbReference>
<evidence type="ECO:0000256" key="2">
    <source>
        <dbReference type="ARBA" id="ARBA00023015"/>
    </source>
</evidence>
<feature type="domain" description="MADS-box" evidence="7">
    <location>
        <begin position="58"/>
        <end position="118"/>
    </location>
</feature>
<sequence length="175" mass="19988">MEYASGGSLADELKNSGEHRLSESDIRRYTKSSPRGLHYIHMNDIPREREGLCERDGNGKKKIEIKKKEKELDGMVTFSKRRQGLFKKARELHLRTNANVAILVFLEVGQVYTHGDPSFEATIDKYLSTHQEIIIRDDHVPTGQVYTHGNPSSKATIDKYLTTNQESHRDCETNS</sequence>
<dbReference type="InterPro" id="IPR002100">
    <property type="entry name" value="TF_MADSbox"/>
</dbReference>
<feature type="compositionally biased region" description="Basic and acidic residues" evidence="6">
    <location>
        <begin position="11"/>
        <end position="28"/>
    </location>
</feature>
<evidence type="ECO:0000256" key="4">
    <source>
        <dbReference type="ARBA" id="ARBA00023163"/>
    </source>
</evidence>
<dbReference type="GO" id="GO:0003677">
    <property type="term" value="F:DNA binding"/>
    <property type="evidence" value="ECO:0007669"/>
    <property type="project" value="UniProtKB-KW"/>
</dbReference>
<reference evidence="8 9" key="1">
    <citation type="submission" date="2024-02" db="EMBL/GenBank/DDBJ databases">
        <authorList>
            <person name="Vignale AGUSTIN F."/>
            <person name="Sosa J E."/>
            <person name="Modenutti C."/>
        </authorList>
    </citation>
    <scope>NUCLEOTIDE SEQUENCE [LARGE SCALE GENOMIC DNA]</scope>
</reference>
<evidence type="ECO:0000256" key="6">
    <source>
        <dbReference type="SAM" id="MobiDB-lite"/>
    </source>
</evidence>
<dbReference type="AlphaFoldDB" id="A0ABC8QZ34"/>
<proteinExistence type="predicted"/>
<dbReference type="GO" id="GO:0005634">
    <property type="term" value="C:nucleus"/>
    <property type="evidence" value="ECO:0007669"/>
    <property type="project" value="UniProtKB-SubCell"/>
</dbReference>
<evidence type="ECO:0000256" key="1">
    <source>
        <dbReference type="ARBA" id="ARBA00004123"/>
    </source>
</evidence>
<keyword evidence="3" id="KW-0238">DNA-binding</keyword>
<keyword evidence="5" id="KW-0539">Nucleus</keyword>
<comment type="caution">
    <text evidence="8">The sequence shown here is derived from an EMBL/GenBank/DDBJ whole genome shotgun (WGS) entry which is preliminary data.</text>
</comment>
<evidence type="ECO:0000259" key="7">
    <source>
        <dbReference type="PROSITE" id="PS50066"/>
    </source>
</evidence>
<dbReference type="SUPFAM" id="SSF55455">
    <property type="entry name" value="SRF-like"/>
    <property type="match status" value="1"/>
</dbReference>
<protein>
    <recommendedName>
        <fullName evidence="7">MADS-box domain-containing protein</fullName>
    </recommendedName>
</protein>
<name>A0ABC8QZ34_9AQUA</name>
<organism evidence="8 9">
    <name type="scientific">Ilex paraguariensis</name>
    <name type="common">yerba mate</name>
    <dbReference type="NCBI Taxonomy" id="185542"/>
    <lineage>
        <taxon>Eukaryota</taxon>
        <taxon>Viridiplantae</taxon>
        <taxon>Streptophyta</taxon>
        <taxon>Embryophyta</taxon>
        <taxon>Tracheophyta</taxon>
        <taxon>Spermatophyta</taxon>
        <taxon>Magnoliopsida</taxon>
        <taxon>eudicotyledons</taxon>
        <taxon>Gunneridae</taxon>
        <taxon>Pentapetalae</taxon>
        <taxon>asterids</taxon>
        <taxon>campanulids</taxon>
        <taxon>Aquifoliales</taxon>
        <taxon>Aquifoliaceae</taxon>
        <taxon>Ilex</taxon>
    </lineage>
</organism>
<evidence type="ECO:0000256" key="3">
    <source>
        <dbReference type="ARBA" id="ARBA00023125"/>
    </source>
</evidence>
<keyword evidence="2" id="KW-0805">Transcription regulation</keyword>
<evidence type="ECO:0000313" key="9">
    <source>
        <dbReference type="Proteomes" id="UP001642360"/>
    </source>
</evidence>
<dbReference type="EMBL" id="CAUOFW020000834">
    <property type="protein sequence ID" value="CAK9137692.1"/>
    <property type="molecule type" value="Genomic_DNA"/>
</dbReference>
<dbReference type="SUPFAM" id="SSF56112">
    <property type="entry name" value="Protein kinase-like (PK-like)"/>
    <property type="match status" value="1"/>
</dbReference>
<dbReference type="InterPro" id="IPR011009">
    <property type="entry name" value="Kinase-like_dom_sf"/>
</dbReference>
<dbReference type="Gene3D" id="1.10.510.10">
    <property type="entry name" value="Transferase(Phosphotransferase) domain 1"/>
    <property type="match status" value="1"/>
</dbReference>
<dbReference type="PANTHER" id="PTHR11945:SF534">
    <property type="entry name" value="MYOCYTE-SPECIFIC ENHANCER FACTOR 2"/>
    <property type="match status" value="1"/>
</dbReference>
<feature type="region of interest" description="Disordered" evidence="6">
    <location>
        <begin position="1"/>
        <end position="28"/>
    </location>
</feature>
<accession>A0ABC8QZ34</accession>
<dbReference type="GO" id="GO:0045893">
    <property type="term" value="P:positive regulation of DNA-templated transcription"/>
    <property type="evidence" value="ECO:0007669"/>
    <property type="project" value="UniProtKB-ARBA"/>
</dbReference>
<evidence type="ECO:0000313" key="8">
    <source>
        <dbReference type="EMBL" id="CAK9137692.1"/>
    </source>
</evidence>
<dbReference type="PANTHER" id="PTHR11945">
    <property type="entry name" value="MADS BOX PROTEIN"/>
    <property type="match status" value="1"/>
</dbReference>
<gene>
    <name evidence="8" type="ORF">ILEXP_LOCUS4717</name>
</gene>
<comment type="subcellular location">
    <subcellularLocation>
        <location evidence="1">Nucleus</location>
    </subcellularLocation>
</comment>
<dbReference type="PRINTS" id="PR00404">
    <property type="entry name" value="MADSDOMAIN"/>
</dbReference>
<keyword evidence="4" id="KW-0804">Transcription</keyword>